<evidence type="ECO:0000256" key="2">
    <source>
        <dbReference type="ARBA" id="ARBA00022723"/>
    </source>
</evidence>
<keyword evidence="4 10" id="KW-0862">Zinc</keyword>
<dbReference type="GO" id="GO:0090575">
    <property type="term" value="C:RNA polymerase II transcription regulator complex"/>
    <property type="evidence" value="ECO:0007669"/>
    <property type="project" value="TreeGrafter"/>
</dbReference>
<dbReference type="InterPro" id="IPR044114">
    <property type="entry name" value="NR_LBD_NR1H4"/>
</dbReference>
<dbReference type="SUPFAM" id="SSF48508">
    <property type="entry name" value="Nuclear receptor ligand-binding domain"/>
    <property type="match status" value="1"/>
</dbReference>
<comment type="subcellular location">
    <subcellularLocation>
        <location evidence="10">Nucleus</location>
    </subcellularLocation>
</comment>
<keyword evidence="8 10" id="KW-0675">Receptor</keyword>
<evidence type="ECO:0000256" key="6">
    <source>
        <dbReference type="ARBA" id="ARBA00023125"/>
    </source>
</evidence>
<evidence type="ECO:0000313" key="15">
    <source>
        <dbReference type="Proteomes" id="UP001187315"/>
    </source>
</evidence>
<dbReference type="InterPro" id="IPR001728">
    <property type="entry name" value="ThyrH_rcpt"/>
</dbReference>
<evidence type="ECO:0000256" key="9">
    <source>
        <dbReference type="ARBA" id="ARBA00023242"/>
    </source>
</evidence>
<protein>
    <recommendedName>
        <fullName evidence="16">Bile acid receptor</fullName>
    </recommendedName>
</protein>
<accession>A0AA88MYT6</accession>
<dbReference type="GO" id="GO:0050728">
    <property type="term" value="P:negative regulation of inflammatory response"/>
    <property type="evidence" value="ECO:0007669"/>
    <property type="project" value="TreeGrafter"/>
</dbReference>
<dbReference type="InterPro" id="IPR001723">
    <property type="entry name" value="Nuclear_hrmn_rcpt"/>
</dbReference>
<keyword evidence="6 10" id="KW-0238">DNA-binding</keyword>
<dbReference type="AlphaFoldDB" id="A0AA88MYT6"/>
<sequence>MNEWVGPDVNVLGPLQMPPSDGFSLPEGSHFFDILAEQSSPLLQDQEVLPFGSYPGMQYSTMEQAMPSPSYYSNQHYYPQYNTEEWCSPSSMLELRKGPLEGNFETEIEEPTPVVPNVYKRPRHAAHLGRFKGEELCVVCGDKASGYHYNALTCEGCKGFFRRSITKNAVYKCKSGGNCEMDMYMRRKCQECRLRKCKEMGMLAECLLTEIQCKSKRLRKNPKSSSEDGTTDDTEVGDSGDAKQVTSTTKNLKEKVELSQDQKALLSYILDAYNKHRIPPDMAKKLLQEQFSTEENFLLLTEMATSHVQVLVEFTKNIPGFQSLDHEDQIALLKGSAVEAMFLRSAQAFIKKLPQGHTEVLEERIRKSGISEEFIVPMFNFYKSIGELQMMQEEHALLTAITILSPDRPYIRDQQAVERLQEAMLEVLRKVCKLKHPQWPQHFARLLGRLTELRTLHHHHAEMLESWRTSDHKFNPLLCEIWDVQ</sequence>
<dbReference type="Gene3D" id="1.10.565.10">
    <property type="entry name" value="Retinoid X Receptor"/>
    <property type="match status" value="1"/>
</dbReference>
<dbReference type="PANTHER" id="PTHR24082">
    <property type="entry name" value="NUCLEAR HORMONE RECEPTOR"/>
    <property type="match status" value="1"/>
</dbReference>
<keyword evidence="3 10" id="KW-0863">Zinc-finger</keyword>
<evidence type="ECO:0000256" key="7">
    <source>
        <dbReference type="ARBA" id="ARBA00023163"/>
    </source>
</evidence>
<keyword evidence="5 10" id="KW-0805">Transcription regulation</keyword>
<feature type="domain" description="NR LBD" evidence="13">
    <location>
        <begin position="261"/>
        <end position="485"/>
    </location>
</feature>
<dbReference type="Proteomes" id="UP001187315">
    <property type="component" value="Unassembled WGS sequence"/>
</dbReference>
<evidence type="ECO:0000259" key="13">
    <source>
        <dbReference type="PROSITE" id="PS51843"/>
    </source>
</evidence>
<keyword evidence="7 10" id="KW-0804">Transcription</keyword>
<dbReference type="EMBL" id="JAVHJS010000009">
    <property type="protein sequence ID" value="KAK2847989.1"/>
    <property type="molecule type" value="Genomic_DNA"/>
</dbReference>
<dbReference type="GO" id="GO:0032052">
    <property type="term" value="F:bile acid binding"/>
    <property type="evidence" value="ECO:0007669"/>
    <property type="project" value="InterPro"/>
</dbReference>
<feature type="domain" description="Nuclear receptor" evidence="12">
    <location>
        <begin position="134"/>
        <end position="209"/>
    </location>
</feature>
<evidence type="ECO:0000256" key="4">
    <source>
        <dbReference type="ARBA" id="ARBA00022833"/>
    </source>
</evidence>
<dbReference type="InterPro" id="IPR035500">
    <property type="entry name" value="NHR-like_dom_sf"/>
</dbReference>
<dbReference type="GO" id="GO:0045944">
    <property type="term" value="P:positive regulation of transcription by RNA polymerase II"/>
    <property type="evidence" value="ECO:0007669"/>
    <property type="project" value="TreeGrafter"/>
</dbReference>
<dbReference type="GO" id="GO:0000122">
    <property type="term" value="P:negative regulation of transcription by RNA polymerase II"/>
    <property type="evidence" value="ECO:0007669"/>
    <property type="project" value="TreeGrafter"/>
</dbReference>
<evidence type="ECO:0000256" key="8">
    <source>
        <dbReference type="ARBA" id="ARBA00023170"/>
    </source>
</evidence>
<keyword evidence="9 10" id="KW-0539">Nucleus</keyword>
<dbReference type="InterPro" id="IPR013088">
    <property type="entry name" value="Znf_NHR/GATA"/>
</dbReference>
<evidence type="ECO:0000256" key="5">
    <source>
        <dbReference type="ARBA" id="ARBA00023015"/>
    </source>
</evidence>
<dbReference type="InterPro" id="IPR001628">
    <property type="entry name" value="Znf_hrmn_rcpt"/>
</dbReference>
<dbReference type="CDD" id="cd06962">
    <property type="entry name" value="NR_DBD_FXR"/>
    <property type="match status" value="1"/>
</dbReference>
<comment type="caution">
    <text evidence="14">The sequence shown here is derived from an EMBL/GenBank/DDBJ whole genome shotgun (WGS) entry which is preliminary data.</text>
</comment>
<feature type="compositionally biased region" description="Acidic residues" evidence="11">
    <location>
        <begin position="229"/>
        <end position="238"/>
    </location>
</feature>
<dbReference type="PRINTS" id="PR00047">
    <property type="entry name" value="STROIDFINGER"/>
</dbReference>
<dbReference type="PROSITE" id="PS51843">
    <property type="entry name" value="NR_LBD"/>
    <property type="match status" value="1"/>
</dbReference>
<comment type="similarity">
    <text evidence="1">Belongs to the nuclear hormone receptor family. NR1 subfamily.</text>
</comment>
<dbReference type="GO" id="GO:0030154">
    <property type="term" value="P:cell differentiation"/>
    <property type="evidence" value="ECO:0007669"/>
    <property type="project" value="TreeGrafter"/>
</dbReference>
<evidence type="ECO:0000256" key="11">
    <source>
        <dbReference type="SAM" id="MobiDB-lite"/>
    </source>
</evidence>
<gene>
    <name evidence="14" type="ORF">Q7C36_009671</name>
</gene>
<dbReference type="PRINTS" id="PR00546">
    <property type="entry name" value="THYROIDHORMR"/>
</dbReference>
<reference evidence="14" key="1">
    <citation type="submission" date="2023-08" db="EMBL/GenBank/DDBJ databases">
        <title>Pelteobagrus vachellii genome.</title>
        <authorList>
            <person name="Liu H."/>
        </authorList>
    </citation>
    <scope>NUCLEOTIDE SEQUENCE</scope>
    <source>
        <strain evidence="14">PRFRI_2022a</strain>
        <tissue evidence="14">Muscle</tissue>
    </source>
</reference>
<dbReference type="InterPro" id="IPR000536">
    <property type="entry name" value="Nucl_hrmn_rcpt_lig-bd"/>
</dbReference>
<name>A0AA88MYT6_TACVA</name>
<dbReference type="SMART" id="SM00430">
    <property type="entry name" value="HOLI"/>
    <property type="match status" value="1"/>
</dbReference>
<dbReference type="SMART" id="SM00399">
    <property type="entry name" value="ZnF_C4"/>
    <property type="match status" value="1"/>
</dbReference>
<keyword evidence="2 10" id="KW-0479">Metal-binding</keyword>
<dbReference type="GO" id="GO:0004879">
    <property type="term" value="F:nuclear receptor activity"/>
    <property type="evidence" value="ECO:0007669"/>
    <property type="project" value="InterPro"/>
</dbReference>
<feature type="region of interest" description="Disordered" evidence="11">
    <location>
        <begin position="219"/>
        <end position="250"/>
    </location>
</feature>
<dbReference type="PRINTS" id="PR00398">
    <property type="entry name" value="STRDHORMONER"/>
</dbReference>
<dbReference type="PANTHER" id="PTHR24082:SF507">
    <property type="entry name" value="BILE ACID RECEPTOR-RELATED"/>
    <property type="match status" value="1"/>
</dbReference>
<dbReference type="Pfam" id="PF00105">
    <property type="entry name" value="zf-C4"/>
    <property type="match status" value="1"/>
</dbReference>
<evidence type="ECO:0000256" key="1">
    <source>
        <dbReference type="ARBA" id="ARBA00008092"/>
    </source>
</evidence>
<dbReference type="GO" id="GO:0008270">
    <property type="term" value="F:zinc ion binding"/>
    <property type="evidence" value="ECO:0007669"/>
    <property type="project" value="UniProtKB-KW"/>
</dbReference>
<dbReference type="Gene3D" id="3.30.50.10">
    <property type="entry name" value="Erythroid Transcription Factor GATA-1, subunit A"/>
    <property type="match status" value="1"/>
</dbReference>
<proteinExistence type="inferred from homology"/>
<dbReference type="PROSITE" id="PS00031">
    <property type="entry name" value="NUCLEAR_REC_DBD_1"/>
    <property type="match status" value="1"/>
</dbReference>
<evidence type="ECO:0000259" key="12">
    <source>
        <dbReference type="PROSITE" id="PS51030"/>
    </source>
</evidence>
<dbReference type="PROSITE" id="PS51030">
    <property type="entry name" value="NUCLEAR_REC_DBD_2"/>
    <property type="match status" value="1"/>
</dbReference>
<evidence type="ECO:0000256" key="10">
    <source>
        <dbReference type="RuleBase" id="RU004334"/>
    </source>
</evidence>
<dbReference type="SUPFAM" id="SSF57716">
    <property type="entry name" value="Glucocorticoid receptor-like (DNA-binding domain)"/>
    <property type="match status" value="1"/>
</dbReference>
<evidence type="ECO:0000256" key="3">
    <source>
        <dbReference type="ARBA" id="ARBA00022771"/>
    </source>
</evidence>
<dbReference type="CDD" id="cd06936">
    <property type="entry name" value="NR_LBD_Fxr"/>
    <property type="match status" value="1"/>
</dbReference>
<evidence type="ECO:0008006" key="16">
    <source>
        <dbReference type="Google" id="ProtNLM"/>
    </source>
</evidence>
<dbReference type="Pfam" id="PF00104">
    <property type="entry name" value="Hormone_recep"/>
    <property type="match status" value="1"/>
</dbReference>
<evidence type="ECO:0000313" key="14">
    <source>
        <dbReference type="EMBL" id="KAK2847989.1"/>
    </source>
</evidence>
<dbReference type="GO" id="GO:0000978">
    <property type="term" value="F:RNA polymerase II cis-regulatory region sequence-specific DNA binding"/>
    <property type="evidence" value="ECO:0007669"/>
    <property type="project" value="TreeGrafter"/>
</dbReference>
<keyword evidence="15" id="KW-1185">Reference proteome</keyword>
<organism evidence="14 15">
    <name type="scientific">Tachysurus vachellii</name>
    <name type="common">Darkbarbel catfish</name>
    <name type="synonym">Pelteobagrus vachellii</name>
    <dbReference type="NCBI Taxonomy" id="175792"/>
    <lineage>
        <taxon>Eukaryota</taxon>
        <taxon>Metazoa</taxon>
        <taxon>Chordata</taxon>
        <taxon>Craniata</taxon>
        <taxon>Vertebrata</taxon>
        <taxon>Euteleostomi</taxon>
        <taxon>Actinopterygii</taxon>
        <taxon>Neopterygii</taxon>
        <taxon>Teleostei</taxon>
        <taxon>Ostariophysi</taxon>
        <taxon>Siluriformes</taxon>
        <taxon>Bagridae</taxon>
        <taxon>Tachysurus</taxon>
    </lineage>
</organism>
<dbReference type="FunFam" id="3.30.50.10:FF:000021">
    <property type="entry name" value="bile acid receptor isoform X2"/>
    <property type="match status" value="1"/>
</dbReference>
<dbReference type="InterPro" id="IPR050234">
    <property type="entry name" value="Nuclear_hormone_rcpt_NR1"/>
</dbReference>